<dbReference type="Proteomes" id="UP001168821">
    <property type="component" value="Unassembled WGS sequence"/>
</dbReference>
<evidence type="ECO:0000313" key="1">
    <source>
        <dbReference type="EMBL" id="KAJ3667014.1"/>
    </source>
</evidence>
<sequence>MSVGGTFQLVKNENFVEYLIALGTPEDKAKLAESHKSTVQVVLDGKKVSLNSDSGVNKTSSTLTLGEEVDEPMPNNTILKESIKSGSTAKIDGSTLTITSNSPNGKSFSRVFKFSDSELVLTLDGGSVVAKRFYKRV</sequence>
<gene>
    <name evidence="1" type="ORF">Zmor_002425</name>
</gene>
<dbReference type="SUPFAM" id="SSF50814">
    <property type="entry name" value="Lipocalins"/>
    <property type="match status" value="1"/>
</dbReference>
<evidence type="ECO:0000313" key="2">
    <source>
        <dbReference type="Proteomes" id="UP001168821"/>
    </source>
</evidence>
<name>A0AA38MTL6_9CUCU</name>
<dbReference type="Gene3D" id="2.40.128.20">
    <property type="match status" value="1"/>
</dbReference>
<dbReference type="GO" id="GO:0008289">
    <property type="term" value="F:lipid binding"/>
    <property type="evidence" value="ECO:0007669"/>
    <property type="project" value="InterPro"/>
</dbReference>
<protein>
    <submittedName>
        <fullName evidence="1">Uncharacterized protein</fullName>
    </submittedName>
</protein>
<dbReference type="InterPro" id="IPR000463">
    <property type="entry name" value="Fatty_acid-bd"/>
</dbReference>
<dbReference type="AlphaFoldDB" id="A0AA38MTL6"/>
<keyword evidence="2" id="KW-1185">Reference proteome</keyword>
<dbReference type="InterPro" id="IPR012674">
    <property type="entry name" value="Calycin"/>
</dbReference>
<organism evidence="1 2">
    <name type="scientific">Zophobas morio</name>
    <dbReference type="NCBI Taxonomy" id="2755281"/>
    <lineage>
        <taxon>Eukaryota</taxon>
        <taxon>Metazoa</taxon>
        <taxon>Ecdysozoa</taxon>
        <taxon>Arthropoda</taxon>
        <taxon>Hexapoda</taxon>
        <taxon>Insecta</taxon>
        <taxon>Pterygota</taxon>
        <taxon>Neoptera</taxon>
        <taxon>Endopterygota</taxon>
        <taxon>Coleoptera</taxon>
        <taxon>Polyphaga</taxon>
        <taxon>Cucujiformia</taxon>
        <taxon>Tenebrionidae</taxon>
        <taxon>Zophobas</taxon>
    </lineage>
</organism>
<proteinExistence type="predicted"/>
<reference evidence="1" key="1">
    <citation type="journal article" date="2023" name="G3 (Bethesda)">
        <title>Whole genome assemblies of Zophobas morio and Tenebrio molitor.</title>
        <authorList>
            <person name="Kaur S."/>
            <person name="Stinson S.A."/>
            <person name="diCenzo G.C."/>
        </authorList>
    </citation>
    <scope>NUCLEOTIDE SEQUENCE</scope>
    <source>
        <strain evidence="1">QUZm001</strain>
    </source>
</reference>
<accession>A0AA38MTL6</accession>
<dbReference type="PRINTS" id="PR00178">
    <property type="entry name" value="FATTYACIDBP"/>
</dbReference>
<comment type="caution">
    <text evidence="1">The sequence shown here is derived from an EMBL/GenBank/DDBJ whole genome shotgun (WGS) entry which is preliminary data.</text>
</comment>
<dbReference type="EMBL" id="JALNTZ010000001">
    <property type="protein sequence ID" value="KAJ3667014.1"/>
    <property type="molecule type" value="Genomic_DNA"/>
</dbReference>